<evidence type="ECO:0000313" key="2">
    <source>
        <dbReference type="Proteomes" id="UP000814140"/>
    </source>
</evidence>
<dbReference type="EMBL" id="MU277330">
    <property type="protein sequence ID" value="KAI0054906.1"/>
    <property type="molecule type" value="Genomic_DNA"/>
</dbReference>
<reference evidence="1" key="1">
    <citation type="submission" date="2021-03" db="EMBL/GenBank/DDBJ databases">
        <authorList>
            <consortium name="DOE Joint Genome Institute"/>
            <person name="Ahrendt S."/>
            <person name="Looney B.P."/>
            <person name="Miyauchi S."/>
            <person name="Morin E."/>
            <person name="Drula E."/>
            <person name="Courty P.E."/>
            <person name="Chicoki N."/>
            <person name="Fauchery L."/>
            <person name="Kohler A."/>
            <person name="Kuo A."/>
            <person name="Labutti K."/>
            <person name="Pangilinan J."/>
            <person name="Lipzen A."/>
            <person name="Riley R."/>
            <person name="Andreopoulos W."/>
            <person name="He G."/>
            <person name="Johnson J."/>
            <person name="Barry K.W."/>
            <person name="Grigoriev I.V."/>
            <person name="Nagy L."/>
            <person name="Hibbett D."/>
            <person name="Henrissat B."/>
            <person name="Matheny P.B."/>
            <person name="Labbe J."/>
            <person name="Martin F."/>
        </authorList>
    </citation>
    <scope>NUCLEOTIDE SEQUENCE</scope>
    <source>
        <strain evidence="1">HHB10654</strain>
    </source>
</reference>
<sequence>MYLFCQRGNLRDVWAYLWNQWYSPKMWPLWARSASPLISRLRTTMNVENFWRQLKHDFLHHLLRPRADQLTYILRYQVLPSYLHRADILEDGYRAGRSRPLTTYQKYFKKGWEALTLKPASGRAYNTDIRTWTCNCGAQKFNTHHLCKHLVQATAPLPMRFWREVVRRRTMPLYEHRDLKPRDDPECAETPLNVPPIRSITNGDDHDDEIPALPVSPSVRSPLGTVPLGRTNLPSESTQSSTASARAALTRMISAGSGAANILFGEENVRFLRKRADDLEAAARLIRDQLPYRNPIWLRSLAHRKVGEDVAHLVRDIRHVETTGRTRDTTWPRAGDAESQRRSRNTMGYQIRARPAAAGLGTRLVHSSP</sequence>
<protein>
    <submittedName>
        <fullName evidence="1">Uncharacterized protein</fullName>
    </submittedName>
</protein>
<dbReference type="Proteomes" id="UP000814140">
    <property type="component" value="Unassembled WGS sequence"/>
</dbReference>
<proteinExistence type="predicted"/>
<reference evidence="1" key="2">
    <citation type="journal article" date="2022" name="New Phytol.">
        <title>Evolutionary transition to the ectomycorrhizal habit in the genomes of a hyperdiverse lineage of mushroom-forming fungi.</title>
        <authorList>
            <person name="Looney B."/>
            <person name="Miyauchi S."/>
            <person name="Morin E."/>
            <person name="Drula E."/>
            <person name="Courty P.E."/>
            <person name="Kohler A."/>
            <person name="Kuo A."/>
            <person name="LaButti K."/>
            <person name="Pangilinan J."/>
            <person name="Lipzen A."/>
            <person name="Riley R."/>
            <person name="Andreopoulos W."/>
            <person name="He G."/>
            <person name="Johnson J."/>
            <person name="Nolan M."/>
            <person name="Tritt A."/>
            <person name="Barry K.W."/>
            <person name="Grigoriev I.V."/>
            <person name="Nagy L.G."/>
            <person name="Hibbett D."/>
            <person name="Henrissat B."/>
            <person name="Matheny P.B."/>
            <person name="Labbe J."/>
            <person name="Martin F.M."/>
        </authorList>
    </citation>
    <scope>NUCLEOTIDE SEQUENCE</scope>
    <source>
        <strain evidence="1">HHB10654</strain>
    </source>
</reference>
<organism evidence="1 2">
    <name type="scientific">Artomyces pyxidatus</name>
    <dbReference type="NCBI Taxonomy" id="48021"/>
    <lineage>
        <taxon>Eukaryota</taxon>
        <taxon>Fungi</taxon>
        <taxon>Dikarya</taxon>
        <taxon>Basidiomycota</taxon>
        <taxon>Agaricomycotina</taxon>
        <taxon>Agaricomycetes</taxon>
        <taxon>Russulales</taxon>
        <taxon>Auriscalpiaceae</taxon>
        <taxon>Artomyces</taxon>
    </lineage>
</organism>
<evidence type="ECO:0000313" key="1">
    <source>
        <dbReference type="EMBL" id="KAI0054906.1"/>
    </source>
</evidence>
<accession>A0ACB8SGS6</accession>
<comment type="caution">
    <text evidence="1">The sequence shown here is derived from an EMBL/GenBank/DDBJ whole genome shotgun (WGS) entry which is preliminary data.</text>
</comment>
<name>A0ACB8SGS6_9AGAM</name>
<keyword evidence="2" id="KW-1185">Reference proteome</keyword>
<gene>
    <name evidence="1" type="ORF">BV25DRAFT_1816378</name>
</gene>